<comment type="caution">
    <text evidence="1">The sequence shown here is derived from an EMBL/GenBank/DDBJ whole genome shotgun (WGS) entry which is preliminary data.</text>
</comment>
<evidence type="ECO:0000313" key="1">
    <source>
        <dbReference type="EMBL" id="MBB5401984.1"/>
    </source>
</evidence>
<gene>
    <name evidence="1" type="ORF">HDG41_004067</name>
</gene>
<dbReference type="EMBL" id="JACHDE010000006">
    <property type="protein sequence ID" value="MBB5401984.1"/>
    <property type="molecule type" value="Genomic_DNA"/>
</dbReference>
<proteinExistence type="predicted"/>
<sequence>MSSPTDVTANISPRFRANPNTAPAITALAGAHGVSWQCFVILAEKLISSRVPERLHEPAP</sequence>
<organism evidence="1 2">
    <name type="scientific">Paraburkholderia youngii</name>
    <dbReference type="NCBI Taxonomy" id="2782701"/>
    <lineage>
        <taxon>Bacteria</taxon>
        <taxon>Pseudomonadati</taxon>
        <taxon>Pseudomonadota</taxon>
        <taxon>Betaproteobacteria</taxon>
        <taxon>Burkholderiales</taxon>
        <taxon>Burkholderiaceae</taxon>
        <taxon>Paraburkholderia</taxon>
    </lineage>
</organism>
<name>A0A7W8P257_9BURK</name>
<accession>A0A7W8P257</accession>
<reference evidence="1 2" key="1">
    <citation type="submission" date="2020-08" db="EMBL/GenBank/DDBJ databases">
        <title>Genomic Encyclopedia of Type Strains, Phase IV (KMG-V): Genome sequencing to study the core and pangenomes of soil and plant-associated prokaryotes.</title>
        <authorList>
            <person name="Whitman W."/>
        </authorList>
    </citation>
    <scope>NUCLEOTIDE SEQUENCE [LARGE SCALE GENOMIC DNA]</scope>
    <source>
        <strain evidence="1 2">JPY162</strain>
    </source>
</reference>
<protein>
    <submittedName>
        <fullName evidence="1">Uncharacterized protein</fullName>
    </submittedName>
</protein>
<dbReference type="Proteomes" id="UP000592820">
    <property type="component" value="Unassembled WGS sequence"/>
</dbReference>
<evidence type="ECO:0000313" key="2">
    <source>
        <dbReference type="Proteomes" id="UP000592820"/>
    </source>
</evidence>
<dbReference type="AlphaFoldDB" id="A0A7W8P257"/>